<feature type="compositionally biased region" description="Basic and acidic residues" evidence="1">
    <location>
        <begin position="55"/>
        <end position="67"/>
    </location>
</feature>
<feature type="region of interest" description="Disordered" evidence="1">
    <location>
        <begin position="44"/>
        <end position="75"/>
    </location>
</feature>
<evidence type="ECO:0000313" key="2">
    <source>
        <dbReference type="EMBL" id="PRP85241.1"/>
    </source>
</evidence>
<evidence type="ECO:0000313" key="3">
    <source>
        <dbReference type="Proteomes" id="UP000241769"/>
    </source>
</evidence>
<organism evidence="2 3">
    <name type="scientific">Planoprotostelium fungivorum</name>
    <dbReference type="NCBI Taxonomy" id="1890364"/>
    <lineage>
        <taxon>Eukaryota</taxon>
        <taxon>Amoebozoa</taxon>
        <taxon>Evosea</taxon>
        <taxon>Variosea</taxon>
        <taxon>Cavosteliida</taxon>
        <taxon>Cavosteliaceae</taxon>
        <taxon>Planoprotostelium</taxon>
    </lineage>
</organism>
<gene>
    <name evidence="2" type="ORF">PROFUN_07011</name>
</gene>
<keyword evidence="3" id="KW-1185">Reference proteome</keyword>
<evidence type="ECO:0000256" key="1">
    <source>
        <dbReference type="SAM" id="MobiDB-lite"/>
    </source>
</evidence>
<dbReference type="EMBL" id="MDYQ01000048">
    <property type="protein sequence ID" value="PRP85241.1"/>
    <property type="molecule type" value="Genomic_DNA"/>
</dbReference>
<accession>A0A2P6NMR4</accession>
<comment type="caution">
    <text evidence="2">The sequence shown here is derived from an EMBL/GenBank/DDBJ whole genome shotgun (WGS) entry which is preliminary data.</text>
</comment>
<reference evidence="2 3" key="1">
    <citation type="journal article" date="2018" name="Genome Biol. Evol.">
        <title>Multiple Roots of Fruiting Body Formation in Amoebozoa.</title>
        <authorList>
            <person name="Hillmann F."/>
            <person name="Forbes G."/>
            <person name="Novohradska S."/>
            <person name="Ferling I."/>
            <person name="Riege K."/>
            <person name="Groth M."/>
            <person name="Westermann M."/>
            <person name="Marz M."/>
            <person name="Spaller T."/>
            <person name="Winckler T."/>
            <person name="Schaap P."/>
            <person name="Glockner G."/>
        </authorList>
    </citation>
    <scope>NUCLEOTIDE SEQUENCE [LARGE SCALE GENOMIC DNA]</scope>
    <source>
        <strain evidence="2 3">Jena</strain>
    </source>
</reference>
<dbReference type="AlphaFoldDB" id="A0A2P6NMR4"/>
<protein>
    <submittedName>
        <fullName evidence="2">Uncharacterized protein</fullName>
    </submittedName>
</protein>
<dbReference type="InParanoid" id="A0A2P6NMR4"/>
<name>A0A2P6NMR4_9EUKA</name>
<dbReference type="Proteomes" id="UP000241769">
    <property type="component" value="Unassembled WGS sequence"/>
</dbReference>
<feature type="compositionally biased region" description="Polar residues" evidence="1">
    <location>
        <begin position="44"/>
        <end position="54"/>
    </location>
</feature>
<proteinExistence type="predicted"/>
<sequence length="75" mass="8983">MIQRRHARKRRESTLVASVEHFACRRQAPQVWWNSEDMRESRQLQDANQHCYQQQHERMGRGVEVRGGRPNKAGR</sequence>